<evidence type="ECO:0000256" key="1">
    <source>
        <dbReference type="ARBA" id="ARBA00022553"/>
    </source>
</evidence>
<dbReference type="PROSITE" id="PS50110">
    <property type="entry name" value="RESPONSE_REGULATORY"/>
    <property type="match status" value="2"/>
</dbReference>
<feature type="domain" description="Response regulatory" evidence="4">
    <location>
        <begin position="1"/>
        <end position="61"/>
    </location>
</feature>
<keyword evidence="1 3" id="KW-0597">Phosphoprotein</keyword>
<dbReference type="Proteomes" id="UP000019141">
    <property type="component" value="Unassembled WGS sequence"/>
</dbReference>
<evidence type="ECO:0000313" key="5">
    <source>
        <dbReference type="EMBL" id="ETX01797.1"/>
    </source>
</evidence>
<dbReference type="Gene3D" id="3.40.50.2300">
    <property type="match status" value="2"/>
</dbReference>
<comment type="caution">
    <text evidence="3">Lacks conserved residue(s) required for the propagation of feature annotation.</text>
</comment>
<dbReference type="AlphaFoldDB" id="W4LWR7"/>
<feature type="domain" description="Response regulatory" evidence="4">
    <location>
        <begin position="88"/>
        <end position="206"/>
    </location>
</feature>
<dbReference type="InterPro" id="IPR011006">
    <property type="entry name" value="CheY-like_superfamily"/>
</dbReference>
<organism evidence="5 6">
    <name type="scientific">Entotheonella factor</name>
    <dbReference type="NCBI Taxonomy" id="1429438"/>
    <lineage>
        <taxon>Bacteria</taxon>
        <taxon>Pseudomonadati</taxon>
        <taxon>Nitrospinota/Tectimicrobiota group</taxon>
        <taxon>Candidatus Tectimicrobiota</taxon>
        <taxon>Candidatus Entotheonellia</taxon>
        <taxon>Candidatus Entotheonellales</taxon>
        <taxon>Candidatus Entotheonellaceae</taxon>
        <taxon>Candidatus Entotheonella</taxon>
    </lineage>
</organism>
<dbReference type="GO" id="GO:0000160">
    <property type="term" value="P:phosphorelay signal transduction system"/>
    <property type="evidence" value="ECO:0007669"/>
    <property type="project" value="UniProtKB-KW"/>
</dbReference>
<keyword evidence="2" id="KW-0902">Two-component regulatory system</keyword>
<evidence type="ECO:0000256" key="3">
    <source>
        <dbReference type="PROSITE-ProRule" id="PRU00169"/>
    </source>
</evidence>
<dbReference type="HOGENOM" id="CLU_1060439_0_0_7"/>
<keyword evidence="6" id="KW-1185">Reference proteome</keyword>
<dbReference type="PANTHER" id="PTHR45339:SF1">
    <property type="entry name" value="HYBRID SIGNAL TRANSDUCTION HISTIDINE KINASE J"/>
    <property type="match status" value="1"/>
</dbReference>
<feature type="modified residue" description="4-aspartylphosphate" evidence="3">
    <location>
        <position position="137"/>
    </location>
</feature>
<protein>
    <recommendedName>
        <fullName evidence="4">Response regulatory domain-containing protein</fullName>
    </recommendedName>
</protein>
<dbReference type="Pfam" id="PF00072">
    <property type="entry name" value="Response_reg"/>
    <property type="match status" value="1"/>
</dbReference>
<evidence type="ECO:0000313" key="6">
    <source>
        <dbReference type="Proteomes" id="UP000019141"/>
    </source>
</evidence>
<accession>W4LWR7</accession>
<dbReference type="EMBL" id="AZHW01000200">
    <property type="protein sequence ID" value="ETX01797.1"/>
    <property type="molecule type" value="Genomic_DNA"/>
</dbReference>
<name>W4LWR7_ENTF1</name>
<comment type="caution">
    <text evidence="5">The sequence shown here is derived from an EMBL/GenBank/DDBJ whole genome shotgun (WGS) entry which is preliminary data.</text>
</comment>
<dbReference type="SUPFAM" id="SSF52172">
    <property type="entry name" value="CheY-like"/>
    <property type="match status" value="2"/>
</dbReference>
<sequence>MDGLELARQIKATPALSSVPLILLSSVGRQELALTDVSGLAATLTKPIRQSYLYSCLVSVLGAAPTFPEPAPRPVPLSATLELAKGLQVLVAEDNQVNQLVAKRMLGKLGCHVDVVVDGQEAVDAVAQGIYQLVFMDRQMPEMDGLAATLAIRAQERQTGGHVPIIAMTADAMEGDRERCLAAGMDDYVSKPVRVEVLMDMIQKWVPEGTPSTSNAMEQDTEPPLSQTLCLCLAYGTIASQFVRYDVMHDPDTHCGGIIHDP</sequence>
<evidence type="ECO:0000256" key="2">
    <source>
        <dbReference type="ARBA" id="ARBA00023012"/>
    </source>
</evidence>
<proteinExistence type="predicted"/>
<dbReference type="PANTHER" id="PTHR45339">
    <property type="entry name" value="HYBRID SIGNAL TRANSDUCTION HISTIDINE KINASE J"/>
    <property type="match status" value="1"/>
</dbReference>
<dbReference type="CDD" id="cd17546">
    <property type="entry name" value="REC_hyHK_CKI1_RcsC-like"/>
    <property type="match status" value="1"/>
</dbReference>
<gene>
    <name evidence="5" type="ORF">ETSY1_05975</name>
</gene>
<dbReference type="InterPro" id="IPR001789">
    <property type="entry name" value="Sig_transdc_resp-reg_receiver"/>
</dbReference>
<dbReference type="SMART" id="SM00448">
    <property type="entry name" value="REC"/>
    <property type="match status" value="1"/>
</dbReference>
<reference evidence="5 6" key="1">
    <citation type="journal article" date="2014" name="Nature">
        <title>An environmental bacterial taxon with a large and distinct metabolic repertoire.</title>
        <authorList>
            <person name="Wilson M.C."/>
            <person name="Mori T."/>
            <person name="Ruckert C."/>
            <person name="Uria A.R."/>
            <person name="Helf M.J."/>
            <person name="Takada K."/>
            <person name="Gernert C."/>
            <person name="Steffens U.A."/>
            <person name="Heycke N."/>
            <person name="Schmitt S."/>
            <person name="Rinke C."/>
            <person name="Helfrich E.J."/>
            <person name="Brachmann A.O."/>
            <person name="Gurgui C."/>
            <person name="Wakimoto T."/>
            <person name="Kracht M."/>
            <person name="Crusemann M."/>
            <person name="Hentschel U."/>
            <person name="Abe I."/>
            <person name="Matsunaga S."/>
            <person name="Kalinowski J."/>
            <person name="Takeyama H."/>
            <person name="Piel J."/>
        </authorList>
    </citation>
    <scope>NUCLEOTIDE SEQUENCE [LARGE SCALE GENOMIC DNA]</scope>
    <source>
        <strain evidence="6">TSY1</strain>
    </source>
</reference>
<evidence type="ECO:0000259" key="4">
    <source>
        <dbReference type="PROSITE" id="PS50110"/>
    </source>
</evidence>